<evidence type="ECO:0000313" key="1">
    <source>
        <dbReference type="EMBL" id="GBG87381.1"/>
    </source>
</evidence>
<comment type="caution">
    <text evidence="1">The sequence shown here is derived from an EMBL/GenBank/DDBJ whole genome shotgun (WGS) entry which is preliminary data.</text>
</comment>
<organism evidence="1 2">
    <name type="scientific">Chara braunii</name>
    <name type="common">Braun's stonewort</name>
    <dbReference type="NCBI Taxonomy" id="69332"/>
    <lineage>
        <taxon>Eukaryota</taxon>
        <taxon>Viridiplantae</taxon>
        <taxon>Streptophyta</taxon>
        <taxon>Charophyceae</taxon>
        <taxon>Charales</taxon>
        <taxon>Characeae</taxon>
        <taxon>Chara</taxon>
    </lineage>
</organism>
<reference evidence="1 2" key="1">
    <citation type="journal article" date="2018" name="Cell">
        <title>The Chara Genome: Secondary Complexity and Implications for Plant Terrestrialization.</title>
        <authorList>
            <person name="Nishiyama T."/>
            <person name="Sakayama H."/>
            <person name="Vries J.D."/>
            <person name="Buschmann H."/>
            <person name="Saint-Marcoux D."/>
            <person name="Ullrich K.K."/>
            <person name="Haas F.B."/>
            <person name="Vanderstraeten L."/>
            <person name="Becker D."/>
            <person name="Lang D."/>
            <person name="Vosolsobe S."/>
            <person name="Rombauts S."/>
            <person name="Wilhelmsson P.K.I."/>
            <person name="Janitza P."/>
            <person name="Kern R."/>
            <person name="Heyl A."/>
            <person name="Rumpler F."/>
            <person name="Villalobos L.I.A.C."/>
            <person name="Clay J.M."/>
            <person name="Skokan R."/>
            <person name="Toyoda A."/>
            <person name="Suzuki Y."/>
            <person name="Kagoshima H."/>
            <person name="Schijlen E."/>
            <person name="Tajeshwar N."/>
            <person name="Catarino B."/>
            <person name="Hetherington A.J."/>
            <person name="Saltykova A."/>
            <person name="Bonnot C."/>
            <person name="Breuninger H."/>
            <person name="Symeonidi A."/>
            <person name="Radhakrishnan G.V."/>
            <person name="Van Nieuwerburgh F."/>
            <person name="Deforce D."/>
            <person name="Chang C."/>
            <person name="Karol K.G."/>
            <person name="Hedrich R."/>
            <person name="Ulvskov P."/>
            <person name="Glockner G."/>
            <person name="Delwiche C.F."/>
            <person name="Petrasek J."/>
            <person name="Van de Peer Y."/>
            <person name="Friml J."/>
            <person name="Beilby M."/>
            <person name="Dolan L."/>
            <person name="Kohara Y."/>
            <person name="Sugano S."/>
            <person name="Fujiyama A."/>
            <person name="Delaux P.-M."/>
            <person name="Quint M."/>
            <person name="TheiBen G."/>
            <person name="Hagemann M."/>
            <person name="Harholt J."/>
            <person name="Dunand C."/>
            <person name="Zachgo S."/>
            <person name="Langdale J."/>
            <person name="Maumus F."/>
            <person name="Straeten D.V.D."/>
            <person name="Gould S.B."/>
            <person name="Rensing S.A."/>
        </authorList>
    </citation>
    <scope>NUCLEOTIDE SEQUENCE [LARGE SCALE GENOMIC DNA]</scope>
    <source>
        <strain evidence="1 2">S276</strain>
    </source>
</reference>
<gene>
    <name evidence="1" type="ORF">CBR_g45438</name>
</gene>
<proteinExistence type="predicted"/>
<keyword evidence="2" id="KW-1185">Reference proteome</keyword>
<evidence type="ECO:0000313" key="2">
    <source>
        <dbReference type="Proteomes" id="UP000265515"/>
    </source>
</evidence>
<dbReference type="AlphaFoldDB" id="A0A388LYN9"/>
<protein>
    <submittedName>
        <fullName evidence="1">Uncharacterized protein</fullName>
    </submittedName>
</protein>
<sequence length="167" mass="19451">MGTSLQLVRSLQQLSKSFKSTKQKQGLCQGGRKATRHKVHGDTISHADADGRRTLRVRMQGWLSFHVDMRKEPCWYMYKHSMIYVSTWRSRITATKKHSTCHVETVFQGRLPWERPMCLSIPGMIPWAGLDHWYNRINTIWNGLKHVQKKVWVSPLAFLRSAPSFSL</sequence>
<accession>A0A388LYN9</accession>
<dbReference type="Proteomes" id="UP000265515">
    <property type="component" value="Unassembled WGS sequence"/>
</dbReference>
<dbReference type="Gramene" id="GBG87381">
    <property type="protein sequence ID" value="GBG87381"/>
    <property type="gene ID" value="CBR_g45438"/>
</dbReference>
<dbReference type="EMBL" id="BFEA01000609">
    <property type="protein sequence ID" value="GBG87381.1"/>
    <property type="molecule type" value="Genomic_DNA"/>
</dbReference>
<name>A0A388LYN9_CHABU</name>